<feature type="domain" description="Response regulatory" evidence="10">
    <location>
        <begin position="811"/>
        <end position="926"/>
    </location>
</feature>
<evidence type="ECO:0000313" key="12">
    <source>
        <dbReference type="EMBL" id="MDC8760904.1"/>
    </source>
</evidence>
<dbReference type="RefSeq" id="WP_273674980.1">
    <property type="nucleotide sequence ID" value="NZ_JAQQXR010000022.1"/>
</dbReference>
<evidence type="ECO:0000259" key="10">
    <source>
        <dbReference type="PROSITE" id="PS50110"/>
    </source>
</evidence>
<dbReference type="Gene3D" id="3.30.565.10">
    <property type="entry name" value="Histidine kinase-like ATPase, C-terminal domain"/>
    <property type="match status" value="1"/>
</dbReference>
<dbReference type="CDD" id="cd00082">
    <property type="entry name" value="HisKA"/>
    <property type="match status" value="1"/>
</dbReference>
<dbReference type="CDD" id="cd17546">
    <property type="entry name" value="REC_hyHK_CKI1_RcsC-like"/>
    <property type="match status" value="1"/>
</dbReference>
<proteinExistence type="predicted"/>
<name>A0ABT5K7L6_9BURK</name>
<protein>
    <recommendedName>
        <fullName evidence="2">histidine kinase</fullName>
        <ecNumber evidence="2">2.7.13.3</ecNumber>
    </recommendedName>
</protein>
<dbReference type="EMBL" id="JAQQXR010000022">
    <property type="protein sequence ID" value="MDC8760904.1"/>
    <property type="molecule type" value="Genomic_DNA"/>
</dbReference>
<accession>A0ABT5K7L6</accession>
<dbReference type="SMART" id="SM00091">
    <property type="entry name" value="PAS"/>
    <property type="match status" value="1"/>
</dbReference>
<dbReference type="Gene3D" id="1.10.287.130">
    <property type="match status" value="1"/>
</dbReference>
<keyword evidence="5" id="KW-0418">Kinase</keyword>
<dbReference type="InterPro" id="IPR035965">
    <property type="entry name" value="PAS-like_dom_sf"/>
</dbReference>
<feature type="signal peptide" evidence="8">
    <location>
        <begin position="1"/>
        <end position="34"/>
    </location>
</feature>
<dbReference type="Pfam" id="PF00989">
    <property type="entry name" value="PAS"/>
    <property type="match status" value="1"/>
</dbReference>
<dbReference type="PROSITE" id="PS51318">
    <property type="entry name" value="TAT"/>
    <property type="match status" value="1"/>
</dbReference>
<dbReference type="SUPFAM" id="SSF55874">
    <property type="entry name" value="ATPase domain of HSP90 chaperone/DNA topoisomerase II/histidine kinase"/>
    <property type="match status" value="1"/>
</dbReference>
<dbReference type="Gene3D" id="3.30.450.20">
    <property type="entry name" value="PAS domain"/>
    <property type="match status" value="1"/>
</dbReference>
<dbReference type="InterPro" id="IPR003661">
    <property type="entry name" value="HisK_dim/P_dom"/>
</dbReference>
<feature type="domain" description="PAS" evidence="11">
    <location>
        <begin position="402"/>
        <end position="479"/>
    </location>
</feature>
<dbReference type="InterPro" id="IPR005467">
    <property type="entry name" value="His_kinase_dom"/>
</dbReference>
<dbReference type="Pfam" id="PF00072">
    <property type="entry name" value="Response_reg"/>
    <property type="match status" value="1"/>
</dbReference>
<feature type="chain" id="PRO_5045132593" description="histidine kinase" evidence="8">
    <location>
        <begin position="35"/>
        <end position="1022"/>
    </location>
</feature>
<dbReference type="Pfam" id="PF00512">
    <property type="entry name" value="HisKA"/>
    <property type="match status" value="1"/>
</dbReference>
<dbReference type="PRINTS" id="PR00344">
    <property type="entry name" value="BCTRLSENSOR"/>
</dbReference>
<evidence type="ECO:0000313" key="13">
    <source>
        <dbReference type="Proteomes" id="UP001221208"/>
    </source>
</evidence>
<keyword evidence="13" id="KW-1185">Reference proteome</keyword>
<dbReference type="InterPro" id="IPR004358">
    <property type="entry name" value="Sig_transdc_His_kin-like_C"/>
</dbReference>
<evidence type="ECO:0000256" key="6">
    <source>
        <dbReference type="PROSITE-ProRule" id="PRU00169"/>
    </source>
</evidence>
<dbReference type="InterPro" id="IPR000014">
    <property type="entry name" value="PAS"/>
</dbReference>
<evidence type="ECO:0000256" key="5">
    <source>
        <dbReference type="ARBA" id="ARBA00022777"/>
    </source>
</evidence>
<dbReference type="InterPro" id="IPR036097">
    <property type="entry name" value="HisK_dim/P_sf"/>
</dbReference>
<dbReference type="SMART" id="SM00387">
    <property type="entry name" value="HATPase_c"/>
    <property type="match status" value="1"/>
</dbReference>
<keyword evidence="7" id="KW-0472">Membrane</keyword>
<keyword evidence="4" id="KW-0808">Transferase</keyword>
<evidence type="ECO:0000256" key="1">
    <source>
        <dbReference type="ARBA" id="ARBA00000085"/>
    </source>
</evidence>
<dbReference type="PANTHER" id="PTHR43047">
    <property type="entry name" value="TWO-COMPONENT HISTIDINE PROTEIN KINASE"/>
    <property type="match status" value="1"/>
</dbReference>
<dbReference type="SMART" id="SM00448">
    <property type="entry name" value="REC"/>
    <property type="match status" value="1"/>
</dbReference>
<dbReference type="InterPro" id="IPR006311">
    <property type="entry name" value="TAT_signal"/>
</dbReference>
<keyword evidence="7" id="KW-0812">Transmembrane</keyword>
<dbReference type="PROSITE" id="PS50110">
    <property type="entry name" value="RESPONSE_REGULATORY"/>
    <property type="match status" value="1"/>
</dbReference>
<dbReference type="EC" id="2.7.13.3" evidence="2"/>
<dbReference type="InterPro" id="IPR001789">
    <property type="entry name" value="Sig_transdc_resp-reg_receiver"/>
</dbReference>
<keyword evidence="3 6" id="KW-0597">Phosphoprotein</keyword>
<gene>
    <name evidence="12" type="ORF">OIK44_25280</name>
</gene>
<dbReference type="InterPro" id="IPR013767">
    <property type="entry name" value="PAS_fold"/>
</dbReference>
<keyword evidence="7" id="KW-1133">Transmembrane helix</keyword>
<dbReference type="PROSITE" id="PS50112">
    <property type="entry name" value="PAS"/>
    <property type="match status" value="1"/>
</dbReference>
<keyword evidence="8" id="KW-0732">Signal</keyword>
<comment type="caution">
    <text evidence="12">The sequence shown here is derived from an EMBL/GenBank/DDBJ whole genome shotgun (WGS) entry which is preliminary data.</text>
</comment>
<dbReference type="SUPFAM" id="SSF47384">
    <property type="entry name" value="Homodimeric domain of signal transducing histidine kinase"/>
    <property type="match status" value="1"/>
</dbReference>
<organism evidence="12 13">
    <name type="scientific">Janthinobacterium fluminis</name>
    <dbReference type="NCBI Taxonomy" id="2987524"/>
    <lineage>
        <taxon>Bacteria</taxon>
        <taxon>Pseudomonadati</taxon>
        <taxon>Pseudomonadota</taxon>
        <taxon>Betaproteobacteria</taxon>
        <taxon>Burkholderiales</taxon>
        <taxon>Oxalobacteraceae</taxon>
        <taxon>Janthinobacterium</taxon>
    </lineage>
</organism>
<dbReference type="InterPro" id="IPR003594">
    <property type="entry name" value="HATPase_dom"/>
</dbReference>
<evidence type="ECO:0000256" key="8">
    <source>
        <dbReference type="SAM" id="SignalP"/>
    </source>
</evidence>
<evidence type="ECO:0000259" key="9">
    <source>
        <dbReference type="PROSITE" id="PS50109"/>
    </source>
</evidence>
<dbReference type="CDD" id="cd00130">
    <property type="entry name" value="PAS"/>
    <property type="match status" value="1"/>
</dbReference>
<dbReference type="SMART" id="SM00388">
    <property type="entry name" value="HisKA"/>
    <property type="match status" value="1"/>
</dbReference>
<dbReference type="Gene3D" id="3.40.50.2300">
    <property type="match status" value="1"/>
</dbReference>
<evidence type="ECO:0000256" key="2">
    <source>
        <dbReference type="ARBA" id="ARBA00012438"/>
    </source>
</evidence>
<dbReference type="InterPro" id="IPR011006">
    <property type="entry name" value="CheY-like_superfamily"/>
</dbReference>
<feature type="transmembrane region" description="Helical" evidence="7">
    <location>
        <begin position="366"/>
        <end position="387"/>
    </location>
</feature>
<dbReference type="Pfam" id="PF02518">
    <property type="entry name" value="HATPase_c"/>
    <property type="match status" value="1"/>
</dbReference>
<comment type="catalytic activity">
    <reaction evidence="1">
        <text>ATP + protein L-histidine = ADP + protein N-phospho-L-histidine.</text>
        <dbReference type="EC" id="2.7.13.3"/>
    </reaction>
</comment>
<dbReference type="InterPro" id="IPR036890">
    <property type="entry name" value="HATPase_C_sf"/>
</dbReference>
<dbReference type="SUPFAM" id="SSF55785">
    <property type="entry name" value="PYP-like sensor domain (PAS domain)"/>
    <property type="match status" value="1"/>
</dbReference>
<evidence type="ECO:0000259" key="11">
    <source>
        <dbReference type="PROSITE" id="PS50112"/>
    </source>
</evidence>
<dbReference type="PANTHER" id="PTHR43047:SF72">
    <property type="entry name" value="OSMOSENSING HISTIDINE PROTEIN KINASE SLN1"/>
    <property type="match status" value="1"/>
</dbReference>
<reference evidence="12 13" key="1">
    <citation type="submission" date="2022-10" db="EMBL/GenBank/DDBJ databases">
        <title>Janthinobacterium sp. hw3 Genome sequencing.</title>
        <authorList>
            <person name="Park S."/>
        </authorList>
    </citation>
    <scope>NUCLEOTIDE SEQUENCE [LARGE SCALE GENOMIC DNA]</scope>
    <source>
        <strain evidence="13">hw3</strain>
    </source>
</reference>
<evidence type="ECO:0000256" key="3">
    <source>
        <dbReference type="ARBA" id="ARBA00022553"/>
    </source>
</evidence>
<feature type="domain" description="Histidine kinase" evidence="9">
    <location>
        <begin position="567"/>
        <end position="786"/>
    </location>
</feature>
<dbReference type="PROSITE" id="PS50109">
    <property type="entry name" value="HIS_KIN"/>
    <property type="match status" value="1"/>
</dbReference>
<evidence type="ECO:0000256" key="4">
    <source>
        <dbReference type="ARBA" id="ARBA00022679"/>
    </source>
</evidence>
<dbReference type="SUPFAM" id="SSF52172">
    <property type="entry name" value="CheY-like"/>
    <property type="match status" value="1"/>
</dbReference>
<evidence type="ECO:0000256" key="7">
    <source>
        <dbReference type="SAM" id="Phobius"/>
    </source>
</evidence>
<dbReference type="Proteomes" id="UP001221208">
    <property type="component" value="Unassembled WGS sequence"/>
</dbReference>
<sequence>MSINKIATGGFLAARAAGAAALALAAALAGAAGAATAGTGAGTGGGADLAPKRILFLNGYGYGRASADAFTRTYVGELNLAGVSSEHILVEYLNLNRDDGPALRARMRELLLLRYTEQRPDLIVTMQTAALDYLLGELEPLARQAPVLAVSAAAAPLPAGPGLHIWRQGADVDFAGTLAQAVALFPATRRVVVALGAGPADQAMKRAMQQAALPWRGRLDIEYLDGMSLAQMKQRAASLPAGSILIGSTINRDKDGALATPPQFAGELARLANAPVFVLYNTALGDGAIGGSVLHVEQEARRLARTSLALLGGGARPAGSAELAPAAHVPLYDWRQLERWGADLDGLPPSAEFINRPPSLWQQHRGAVLAALAVIAALTALLSLLLLQRRRLRAAQAASRDSEERCRNLVEYAPEAILVLDLDLGRFVDGNSNAERLLGWSRAALLASGPGDLYTETQPDGRPLADSIAEHIGRVMAGEQVATERYMRRSDGSVFPCDVWLVRLPAPGRRLLRGGFIDSTERKRAEQELLLHRDHLEELVQQRTAALSVALTEAEAASRAKSAFLANMSHELRTPLNSVIGFSRLMSDSAELGADARHNLAIINRAGLHLLTLINDILELSKIEAGRMQLQAVTVELQPLLREVLDLVRVRAADAGVALRLDCGPLPALVRLDGGKLRQVLLNLLSNGVKFAAGGSVTLALQARALAGDAVELAFSVRDTGVGIGAADQARIFEPFVQSEAAHGRGGTGLGLTISRQFVRLMGGELGVQSDVGAGADFRFSVTAERVLAPAAAPADAGRVCGLEPARRGAAVLLVDDDADCRALLRALLEPLGFAVAEAADGEAALARLAAAPYALLLCDRRMPGLDGIALTRRLRDRGGAQPRIVIMTASAFEEEQQEALAAGADAFLRKPIEQDKLFALIERQLDLRLLRAAPAAAPPADLADLAPPLPADLAALAPALRRALMQAVRELDLARAHAALAEVAAAAPALAAPITAMLEQHQYLDLWQLLQEAGAPQAAAQ</sequence>
<feature type="modified residue" description="4-aspartylphosphate" evidence="6">
    <location>
        <position position="860"/>
    </location>
</feature>
<dbReference type="NCBIfam" id="TIGR00229">
    <property type="entry name" value="sensory_box"/>
    <property type="match status" value="1"/>
</dbReference>